<dbReference type="RefSeq" id="WP_138195318.1">
    <property type="nucleotide sequence ID" value="NZ_VCIW01000010.1"/>
</dbReference>
<evidence type="ECO:0000256" key="6">
    <source>
        <dbReference type="SAM" id="MobiDB-lite"/>
    </source>
</evidence>
<evidence type="ECO:0000256" key="5">
    <source>
        <dbReference type="ARBA" id="ARBA00023136"/>
    </source>
</evidence>
<evidence type="ECO:0000313" key="9">
    <source>
        <dbReference type="EMBL" id="TLS51317.1"/>
    </source>
</evidence>
<protein>
    <submittedName>
        <fullName evidence="9">GtrA family protein</fullName>
    </submittedName>
</protein>
<dbReference type="GO" id="GO:0005886">
    <property type="term" value="C:plasma membrane"/>
    <property type="evidence" value="ECO:0007669"/>
    <property type="project" value="TreeGrafter"/>
</dbReference>
<comment type="subcellular location">
    <subcellularLocation>
        <location evidence="1">Membrane</location>
        <topology evidence="1">Multi-pass membrane protein</topology>
    </subcellularLocation>
</comment>
<feature type="transmembrane region" description="Helical" evidence="7">
    <location>
        <begin position="97"/>
        <end position="116"/>
    </location>
</feature>
<feature type="transmembrane region" description="Helical" evidence="7">
    <location>
        <begin position="39"/>
        <end position="61"/>
    </location>
</feature>
<dbReference type="EMBL" id="VCIW01000010">
    <property type="protein sequence ID" value="TLS51317.1"/>
    <property type="molecule type" value="Genomic_DNA"/>
</dbReference>
<feature type="domain" description="GtrA/DPMS transmembrane" evidence="8">
    <location>
        <begin position="41"/>
        <end position="158"/>
    </location>
</feature>
<evidence type="ECO:0000256" key="1">
    <source>
        <dbReference type="ARBA" id="ARBA00004141"/>
    </source>
</evidence>
<dbReference type="Proteomes" id="UP000309676">
    <property type="component" value="Unassembled WGS sequence"/>
</dbReference>
<evidence type="ECO:0000256" key="2">
    <source>
        <dbReference type="ARBA" id="ARBA00009399"/>
    </source>
</evidence>
<proteinExistence type="inferred from homology"/>
<gene>
    <name evidence="9" type="ORF">FE782_16465</name>
</gene>
<comment type="similarity">
    <text evidence="2">Belongs to the GtrA family.</text>
</comment>
<dbReference type="AlphaFoldDB" id="A0A5R9G4M7"/>
<dbReference type="GO" id="GO:0000271">
    <property type="term" value="P:polysaccharide biosynthetic process"/>
    <property type="evidence" value="ECO:0007669"/>
    <property type="project" value="InterPro"/>
</dbReference>
<name>A0A5R9G4M7_9BACL</name>
<organism evidence="9 10">
    <name type="scientific">Paenibacillus antri</name>
    <dbReference type="NCBI Taxonomy" id="2582848"/>
    <lineage>
        <taxon>Bacteria</taxon>
        <taxon>Bacillati</taxon>
        <taxon>Bacillota</taxon>
        <taxon>Bacilli</taxon>
        <taxon>Bacillales</taxon>
        <taxon>Paenibacillaceae</taxon>
        <taxon>Paenibacillus</taxon>
    </lineage>
</organism>
<dbReference type="PANTHER" id="PTHR38459:SF1">
    <property type="entry name" value="PROPHAGE BACTOPRENOL-LINKED GLUCOSE TRANSLOCASE HOMOLOG"/>
    <property type="match status" value="1"/>
</dbReference>
<keyword evidence="10" id="KW-1185">Reference proteome</keyword>
<evidence type="ECO:0000313" key="10">
    <source>
        <dbReference type="Proteomes" id="UP000309676"/>
    </source>
</evidence>
<feature type="transmembrane region" description="Helical" evidence="7">
    <location>
        <begin position="136"/>
        <end position="157"/>
    </location>
</feature>
<keyword evidence="4 7" id="KW-1133">Transmembrane helix</keyword>
<evidence type="ECO:0000259" key="8">
    <source>
        <dbReference type="Pfam" id="PF04138"/>
    </source>
</evidence>
<keyword evidence="3 7" id="KW-0812">Transmembrane</keyword>
<evidence type="ECO:0000256" key="4">
    <source>
        <dbReference type="ARBA" id="ARBA00022989"/>
    </source>
</evidence>
<accession>A0A5R9G4M7</accession>
<keyword evidence="5 7" id="KW-0472">Membrane</keyword>
<evidence type="ECO:0000256" key="7">
    <source>
        <dbReference type="SAM" id="Phobius"/>
    </source>
</evidence>
<feature type="region of interest" description="Disordered" evidence="6">
    <location>
        <begin position="1"/>
        <end position="27"/>
    </location>
</feature>
<evidence type="ECO:0000256" key="3">
    <source>
        <dbReference type="ARBA" id="ARBA00022692"/>
    </source>
</evidence>
<sequence>MRGGTGGGLPRALGGRRGDAAVPAAERGASRRRPAVKTFARFLAVGVLNTVVGYGTTFAALALDAPYLAATALGTALGLAVSFAMNRRFTFRHRGSAAAAALRFGGASLACYLAAFPAARAALAGWAAGPLSPDQTAAVAGSVLYTLLHYAALRFVVFNPARSSHESL</sequence>
<reference evidence="9 10" key="1">
    <citation type="submission" date="2019-05" db="EMBL/GenBank/DDBJ databases">
        <authorList>
            <person name="Narsing Rao M.P."/>
            <person name="Li W.J."/>
        </authorList>
    </citation>
    <scope>NUCLEOTIDE SEQUENCE [LARGE SCALE GENOMIC DNA]</scope>
    <source>
        <strain evidence="9 10">SYSU_K30003</strain>
    </source>
</reference>
<dbReference type="Pfam" id="PF04138">
    <property type="entry name" value="GtrA_DPMS_TM"/>
    <property type="match status" value="1"/>
</dbReference>
<dbReference type="InterPro" id="IPR051401">
    <property type="entry name" value="GtrA_CellWall_Glycosyl"/>
</dbReference>
<dbReference type="InterPro" id="IPR007267">
    <property type="entry name" value="GtrA_DPMS_TM"/>
</dbReference>
<feature type="transmembrane region" description="Helical" evidence="7">
    <location>
        <begin position="67"/>
        <end position="85"/>
    </location>
</feature>
<dbReference type="PANTHER" id="PTHR38459">
    <property type="entry name" value="PROPHAGE BACTOPRENOL-LINKED GLUCOSE TRANSLOCASE HOMOLOG"/>
    <property type="match status" value="1"/>
</dbReference>
<comment type="caution">
    <text evidence="9">The sequence shown here is derived from an EMBL/GenBank/DDBJ whole genome shotgun (WGS) entry which is preliminary data.</text>
</comment>